<proteinExistence type="inferred from homology"/>
<dbReference type="EMBL" id="MU005786">
    <property type="protein sequence ID" value="KAF2703691.1"/>
    <property type="molecule type" value="Genomic_DNA"/>
</dbReference>
<evidence type="ECO:0000313" key="4">
    <source>
        <dbReference type="Proteomes" id="UP000799428"/>
    </source>
</evidence>
<dbReference type="InterPro" id="IPR050282">
    <property type="entry name" value="Cycloisomerase_2"/>
</dbReference>
<dbReference type="AlphaFoldDB" id="A0A6G1JTZ3"/>
<accession>A0A6G1JTZ3</accession>
<feature type="chain" id="PRO_5026044445" evidence="2">
    <location>
        <begin position="22"/>
        <end position="373"/>
    </location>
</feature>
<keyword evidence="2" id="KW-0732">Signal</keyword>
<evidence type="ECO:0000256" key="2">
    <source>
        <dbReference type="SAM" id="SignalP"/>
    </source>
</evidence>
<reference evidence="3" key="1">
    <citation type="journal article" date="2020" name="Stud. Mycol.">
        <title>101 Dothideomycetes genomes: a test case for predicting lifestyles and emergence of pathogens.</title>
        <authorList>
            <person name="Haridas S."/>
            <person name="Albert R."/>
            <person name="Binder M."/>
            <person name="Bloem J."/>
            <person name="Labutti K."/>
            <person name="Salamov A."/>
            <person name="Andreopoulos B."/>
            <person name="Baker S."/>
            <person name="Barry K."/>
            <person name="Bills G."/>
            <person name="Bluhm B."/>
            <person name="Cannon C."/>
            <person name="Castanera R."/>
            <person name="Culley D."/>
            <person name="Daum C."/>
            <person name="Ezra D."/>
            <person name="Gonzalez J."/>
            <person name="Henrissat B."/>
            <person name="Kuo A."/>
            <person name="Liang C."/>
            <person name="Lipzen A."/>
            <person name="Lutzoni F."/>
            <person name="Magnuson J."/>
            <person name="Mondo S."/>
            <person name="Nolan M."/>
            <person name="Ohm R."/>
            <person name="Pangilinan J."/>
            <person name="Park H.-J."/>
            <person name="Ramirez L."/>
            <person name="Alfaro M."/>
            <person name="Sun H."/>
            <person name="Tritt A."/>
            <person name="Yoshinaga Y."/>
            <person name="Zwiers L.-H."/>
            <person name="Turgeon B."/>
            <person name="Goodwin S."/>
            <person name="Spatafora J."/>
            <person name="Crous P."/>
            <person name="Grigoriev I."/>
        </authorList>
    </citation>
    <scope>NUCLEOTIDE SEQUENCE</scope>
    <source>
        <strain evidence="3">CBS 279.74</strain>
    </source>
</reference>
<dbReference type="PANTHER" id="PTHR30344:SF4">
    <property type="entry name" value="CYCLASE, PUTATIVE (AFU_ORTHOLOGUE AFUA_6G11580)-RELATED"/>
    <property type="match status" value="1"/>
</dbReference>
<dbReference type="GO" id="GO:0017057">
    <property type="term" value="F:6-phosphogluconolactonase activity"/>
    <property type="evidence" value="ECO:0007669"/>
    <property type="project" value="TreeGrafter"/>
</dbReference>
<protein>
    <submittedName>
        <fullName evidence="3">Carboxy-cis,cis-muconate cyclase</fullName>
    </submittedName>
</protein>
<dbReference type="SUPFAM" id="SSF75011">
    <property type="entry name" value="3-carboxy-cis,cis-mucoante lactonizing enzyme"/>
    <property type="match status" value="1"/>
</dbReference>
<sequence>MFPTRTSTLASLFVVANVASATVHHLFVGTYVTSDLYTLAFDDEALTLEIVQNSTASTGHSWIAFDHTKSNVYGNAGTAVSSYSVLDDTRLHLDATIPVGGNCSNDSVIYIAAAKVAPYDVYSVPYGNSSQCGTVLSTFSNGTISSVAQVYPYLATSGVHGLAFSPDGKFLYSADDIGNSVWTHSVDATTGELTYVDRAEAPVTGADPRHAAVHSSGSYLYVGYEGPSQIAVYNIDTTTGIPTFTNITYSLIPEDVDHSLYWSDEVLLSFSESYLWATARGKSTNVTGYITALTLDTAGAITEQLFITPTTTSGGPANVIAPADFSDKWAAMSDGLAGTVEIRVLDAENKTADIVAKVTISAGGRITNPIWYD</sequence>
<comment type="similarity">
    <text evidence="1">Belongs to the cycloisomerase 2 family.</text>
</comment>
<evidence type="ECO:0000256" key="1">
    <source>
        <dbReference type="ARBA" id="ARBA00005564"/>
    </source>
</evidence>
<organism evidence="3 4">
    <name type="scientific">Pleomassaria siparia CBS 279.74</name>
    <dbReference type="NCBI Taxonomy" id="1314801"/>
    <lineage>
        <taxon>Eukaryota</taxon>
        <taxon>Fungi</taxon>
        <taxon>Dikarya</taxon>
        <taxon>Ascomycota</taxon>
        <taxon>Pezizomycotina</taxon>
        <taxon>Dothideomycetes</taxon>
        <taxon>Pleosporomycetidae</taxon>
        <taxon>Pleosporales</taxon>
        <taxon>Pleomassariaceae</taxon>
        <taxon>Pleomassaria</taxon>
    </lineage>
</organism>
<dbReference type="Proteomes" id="UP000799428">
    <property type="component" value="Unassembled WGS sequence"/>
</dbReference>
<dbReference type="PANTHER" id="PTHR30344">
    <property type="entry name" value="6-PHOSPHOGLUCONOLACTONASE-RELATED"/>
    <property type="match status" value="1"/>
</dbReference>
<dbReference type="InterPro" id="IPR019405">
    <property type="entry name" value="Lactonase_7-beta_prop"/>
</dbReference>
<keyword evidence="4" id="KW-1185">Reference proteome</keyword>
<dbReference type="InterPro" id="IPR015943">
    <property type="entry name" value="WD40/YVTN_repeat-like_dom_sf"/>
</dbReference>
<feature type="signal peptide" evidence="2">
    <location>
        <begin position="1"/>
        <end position="21"/>
    </location>
</feature>
<name>A0A6G1JTZ3_9PLEO</name>
<dbReference type="Gene3D" id="2.130.10.10">
    <property type="entry name" value="YVTN repeat-like/Quinoprotein amine dehydrogenase"/>
    <property type="match status" value="1"/>
</dbReference>
<evidence type="ECO:0000313" key="3">
    <source>
        <dbReference type="EMBL" id="KAF2703691.1"/>
    </source>
</evidence>
<gene>
    <name evidence="3" type="ORF">K504DRAFT_485689</name>
</gene>
<dbReference type="Pfam" id="PF10282">
    <property type="entry name" value="Lactonase"/>
    <property type="match status" value="1"/>
</dbReference>
<dbReference type="OrthoDB" id="1715191at2759"/>